<keyword evidence="22" id="KW-1185">Reference proteome</keyword>
<keyword evidence="16" id="KW-0865">Zymogen</keyword>
<reference evidence="21 22" key="1">
    <citation type="journal article" date="2014" name="Nat. Commun.">
        <title>Molecular traces of alternative social organization in a termite genome.</title>
        <authorList>
            <person name="Terrapon N."/>
            <person name="Li C."/>
            <person name="Robertson H.M."/>
            <person name="Ji L."/>
            <person name="Meng X."/>
            <person name="Booth W."/>
            <person name="Chen Z."/>
            <person name="Childers C.P."/>
            <person name="Glastad K.M."/>
            <person name="Gokhale K."/>
            <person name="Gowin J."/>
            <person name="Gronenberg W."/>
            <person name="Hermansen R.A."/>
            <person name="Hu H."/>
            <person name="Hunt B.G."/>
            <person name="Huylmans A.K."/>
            <person name="Khalil S.M."/>
            <person name="Mitchell R.D."/>
            <person name="Munoz-Torres M.C."/>
            <person name="Mustard J.A."/>
            <person name="Pan H."/>
            <person name="Reese J.T."/>
            <person name="Scharf M.E."/>
            <person name="Sun F."/>
            <person name="Vogel H."/>
            <person name="Xiao J."/>
            <person name="Yang W."/>
            <person name="Yang Z."/>
            <person name="Yang Z."/>
            <person name="Zhou J."/>
            <person name="Zhu J."/>
            <person name="Brent C.S."/>
            <person name="Elsik C.G."/>
            <person name="Goodisman M.A."/>
            <person name="Liberles D.A."/>
            <person name="Roe R.M."/>
            <person name="Vargo E.L."/>
            <person name="Vilcinskas A."/>
            <person name="Wang J."/>
            <person name="Bornberg-Bauer E."/>
            <person name="Korb J."/>
            <person name="Zhang G."/>
            <person name="Liebig J."/>
        </authorList>
    </citation>
    <scope>NUCLEOTIDE SEQUENCE [LARGE SCALE GENOMIC DNA]</scope>
    <source>
        <tissue evidence="21">Whole organism</tissue>
    </source>
</reference>
<keyword evidence="9" id="KW-0053">Apoptosis</keyword>
<keyword evidence="8 19" id="KW-0812">Transmembrane</keyword>
<evidence type="ECO:0000256" key="9">
    <source>
        <dbReference type="ARBA" id="ARBA00022703"/>
    </source>
</evidence>
<dbReference type="OrthoDB" id="4217619at2759"/>
<evidence type="ECO:0000256" key="6">
    <source>
        <dbReference type="ARBA" id="ARBA00016929"/>
    </source>
</evidence>
<sequence length="434" mass="47353">MAMKAVEGSVRCHFKRIYNYDKLIKINFNYLGCYNVFRRWYFVTDCDRIRHSTKLSDGQWAFTSAVLGLGIGLGYWFQGDSLRNFNFLPVVEATKPLDPNIGTGGDSNKNGSLRSQHNFIADVVETVAPSTVYIEIKDTRRLDLFSGQPATLSNGSGFIIKEDGLILTNAHVVISKPHSHVQVKLFDGRTFTGIVEDVDVRSDLATIRIPCHNLPVLKLGSSHGVRSGEFVVAIGSPLSLSNTVTAGVISSVNRPSEQLGLRGKDMEYIQTDASITFGNSGGPLVNLDGEVIGINAMKVTAGISFAIPVDYAKDFLHKTEERHKAGGSVSSVPKRRYMGITMLTLTPQIIHELQARNHQVPEDVTRGVLVWKVVIGSPAYVGGLRPGDIVTHVNGSAVHGASNIYQALETGQPLKVIVIRGTEHLHIKIIPEDG</sequence>
<evidence type="ECO:0000256" key="11">
    <source>
        <dbReference type="ARBA" id="ARBA00022825"/>
    </source>
</evidence>
<keyword evidence="11" id="KW-0720">Serine protease</keyword>
<dbReference type="GO" id="GO:0043065">
    <property type="term" value="P:positive regulation of apoptotic process"/>
    <property type="evidence" value="ECO:0007669"/>
    <property type="project" value="UniProtKB-ARBA"/>
</dbReference>
<evidence type="ECO:0000313" key="22">
    <source>
        <dbReference type="Proteomes" id="UP000027135"/>
    </source>
</evidence>
<dbReference type="Pfam" id="PF17820">
    <property type="entry name" value="PDZ_6"/>
    <property type="match status" value="1"/>
</dbReference>
<keyword evidence="15 19" id="KW-0472">Membrane</keyword>
<evidence type="ECO:0000256" key="15">
    <source>
        <dbReference type="ARBA" id="ARBA00023136"/>
    </source>
</evidence>
<evidence type="ECO:0000256" key="17">
    <source>
        <dbReference type="ARBA" id="ARBA00029644"/>
    </source>
</evidence>
<dbReference type="InParanoid" id="A0A067RIC9"/>
<dbReference type="InterPro" id="IPR001478">
    <property type="entry name" value="PDZ"/>
</dbReference>
<dbReference type="FunCoup" id="A0A067RIC9">
    <property type="interactions" value="1027"/>
</dbReference>
<comment type="catalytic activity">
    <reaction evidence="1">
        <text>Cleavage of non-polar aliphatic amino-acids at the P1 position, with a preference for Val, Ile and Met. At the P2 and P3 positions, Arg is selected most strongly with a secondary preference for other hydrophilic residues.</text>
        <dbReference type="EC" id="3.4.21.108"/>
    </reaction>
</comment>
<keyword evidence="10" id="KW-0378">Hydrolase</keyword>
<proteinExistence type="inferred from homology"/>
<comment type="similarity">
    <text evidence="4">Belongs to the peptidase S1C family.</text>
</comment>
<dbReference type="GO" id="GO:0005758">
    <property type="term" value="C:mitochondrial intermembrane space"/>
    <property type="evidence" value="ECO:0007669"/>
    <property type="project" value="UniProtKB-SubCell"/>
</dbReference>
<evidence type="ECO:0000256" key="7">
    <source>
        <dbReference type="ARBA" id="ARBA00022670"/>
    </source>
</evidence>
<dbReference type="GO" id="GO:0006915">
    <property type="term" value="P:apoptotic process"/>
    <property type="evidence" value="ECO:0007669"/>
    <property type="project" value="UniProtKB-KW"/>
</dbReference>
<dbReference type="InterPro" id="IPR041489">
    <property type="entry name" value="PDZ_6"/>
</dbReference>
<name>A0A067RIC9_ZOONE</name>
<protein>
    <recommendedName>
        <fullName evidence="6">Serine protease HTRA2, mitochondrial</fullName>
        <ecNumber evidence="5">3.4.21.108</ecNumber>
    </recommendedName>
    <alternativeName>
        <fullName evidence="17">High temperature requirement protein A2</fullName>
    </alternativeName>
</protein>
<keyword evidence="12" id="KW-0809">Transit peptide</keyword>
<dbReference type="SMART" id="SM00228">
    <property type="entry name" value="PDZ"/>
    <property type="match status" value="1"/>
</dbReference>
<gene>
    <name evidence="21" type="ORF">L798_12368</name>
</gene>
<dbReference type="GO" id="GO:0007005">
    <property type="term" value="P:mitochondrion organization"/>
    <property type="evidence" value="ECO:0007669"/>
    <property type="project" value="UniProtKB-ARBA"/>
</dbReference>
<dbReference type="PANTHER" id="PTHR22939">
    <property type="entry name" value="SERINE PROTEASE FAMILY S1C HTRA-RELATED"/>
    <property type="match status" value="1"/>
</dbReference>
<keyword evidence="13 19" id="KW-1133">Transmembrane helix</keyword>
<dbReference type="Gene3D" id="2.40.10.120">
    <property type="match status" value="1"/>
</dbReference>
<dbReference type="OMA" id="IMSPEGY"/>
<evidence type="ECO:0000256" key="14">
    <source>
        <dbReference type="ARBA" id="ARBA00023128"/>
    </source>
</evidence>
<evidence type="ECO:0000256" key="3">
    <source>
        <dbReference type="ARBA" id="ARBA00004375"/>
    </source>
</evidence>
<evidence type="ECO:0000256" key="2">
    <source>
        <dbReference type="ARBA" id="ARBA00004304"/>
    </source>
</evidence>
<dbReference type="PROSITE" id="PS50106">
    <property type="entry name" value="PDZ"/>
    <property type="match status" value="1"/>
</dbReference>
<dbReference type="Gene3D" id="2.30.42.10">
    <property type="match status" value="1"/>
</dbReference>
<evidence type="ECO:0000259" key="20">
    <source>
        <dbReference type="PROSITE" id="PS50106"/>
    </source>
</evidence>
<dbReference type="Pfam" id="PF13365">
    <property type="entry name" value="Trypsin_2"/>
    <property type="match status" value="1"/>
</dbReference>
<evidence type="ECO:0000256" key="12">
    <source>
        <dbReference type="ARBA" id="ARBA00022946"/>
    </source>
</evidence>
<evidence type="ECO:0000256" key="10">
    <source>
        <dbReference type="ARBA" id="ARBA00022801"/>
    </source>
</evidence>
<dbReference type="PRINTS" id="PR00834">
    <property type="entry name" value="PROTEASES2C"/>
</dbReference>
<evidence type="ECO:0000256" key="4">
    <source>
        <dbReference type="ARBA" id="ARBA00010541"/>
    </source>
</evidence>
<dbReference type="InterPro" id="IPR001940">
    <property type="entry name" value="Peptidase_S1C"/>
</dbReference>
<dbReference type="GO" id="GO:0031966">
    <property type="term" value="C:mitochondrial membrane"/>
    <property type="evidence" value="ECO:0007669"/>
    <property type="project" value="UniProtKB-SubCell"/>
</dbReference>
<dbReference type="GO" id="GO:0006508">
    <property type="term" value="P:proteolysis"/>
    <property type="evidence" value="ECO:0007669"/>
    <property type="project" value="UniProtKB-KW"/>
</dbReference>
<feature type="transmembrane region" description="Helical" evidence="19">
    <location>
        <begin position="58"/>
        <end position="77"/>
    </location>
</feature>
<keyword evidence="7 21" id="KW-0645">Protease</keyword>
<dbReference type="InterPro" id="IPR036034">
    <property type="entry name" value="PDZ_sf"/>
</dbReference>
<dbReference type="eggNOG" id="KOG1320">
    <property type="taxonomic scope" value="Eukaryota"/>
</dbReference>
<dbReference type="EC" id="3.4.21.108" evidence="5"/>
<keyword evidence="14" id="KW-0496">Mitochondrion</keyword>
<evidence type="ECO:0000256" key="13">
    <source>
        <dbReference type="ARBA" id="ARBA00022989"/>
    </source>
</evidence>
<evidence type="ECO:0000256" key="8">
    <source>
        <dbReference type="ARBA" id="ARBA00022692"/>
    </source>
</evidence>
<dbReference type="InterPro" id="IPR009003">
    <property type="entry name" value="Peptidase_S1_PA"/>
</dbReference>
<dbReference type="STRING" id="136037.A0A067RIC9"/>
<dbReference type="PANTHER" id="PTHR22939:SF129">
    <property type="entry name" value="SERINE PROTEASE HTRA2, MITOCHONDRIAL"/>
    <property type="match status" value="1"/>
</dbReference>
<evidence type="ECO:0000256" key="19">
    <source>
        <dbReference type="SAM" id="Phobius"/>
    </source>
</evidence>
<dbReference type="AlphaFoldDB" id="A0A067RIC9"/>
<organism evidence="21 22">
    <name type="scientific">Zootermopsis nevadensis</name>
    <name type="common">Dampwood termite</name>
    <dbReference type="NCBI Taxonomy" id="136037"/>
    <lineage>
        <taxon>Eukaryota</taxon>
        <taxon>Metazoa</taxon>
        <taxon>Ecdysozoa</taxon>
        <taxon>Arthropoda</taxon>
        <taxon>Hexapoda</taxon>
        <taxon>Insecta</taxon>
        <taxon>Pterygota</taxon>
        <taxon>Neoptera</taxon>
        <taxon>Polyneoptera</taxon>
        <taxon>Dictyoptera</taxon>
        <taxon>Blattodea</taxon>
        <taxon>Blattoidea</taxon>
        <taxon>Termitoidae</taxon>
        <taxon>Termopsidae</taxon>
        <taxon>Zootermopsis</taxon>
    </lineage>
</organism>
<dbReference type="CDD" id="cd06785">
    <property type="entry name" value="cpPDZ_HtrA-like"/>
    <property type="match status" value="1"/>
</dbReference>
<accession>A0A067RIC9</accession>
<dbReference type="GO" id="GO:0004252">
    <property type="term" value="F:serine-type endopeptidase activity"/>
    <property type="evidence" value="ECO:0007669"/>
    <property type="project" value="InterPro"/>
</dbReference>
<evidence type="ECO:0000256" key="18">
    <source>
        <dbReference type="ARBA" id="ARBA00035606"/>
    </source>
</evidence>
<dbReference type="Proteomes" id="UP000027135">
    <property type="component" value="Unassembled WGS sequence"/>
</dbReference>
<dbReference type="SUPFAM" id="SSF50494">
    <property type="entry name" value="Trypsin-like serine proteases"/>
    <property type="match status" value="1"/>
</dbReference>
<feature type="domain" description="PDZ" evidence="20">
    <location>
        <begin position="367"/>
        <end position="402"/>
    </location>
</feature>
<comment type="subcellular location">
    <subcellularLocation>
        <location evidence="3">Mitochondrion intermembrane space</location>
        <topology evidence="3">Single-pass membrane protein</topology>
    </subcellularLocation>
    <subcellularLocation>
        <location evidence="2">Mitochondrion membrane</location>
        <topology evidence="2">Single-pass membrane protein</topology>
    </subcellularLocation>
</comment>
<evidence type="ECO:0000256" key="16">
    <source>
        <dbReference type="ARBA" id="ARBA00023145"/>
    </source>
</evidence>
<evidence type="ECO:0000256" key="1">
    <source>
        <dbReference type="ARBA" id="ARBA00001760"/>
    </source>
</evidence>
<dbReference type="SUPFAM" id="SSF50156">
    <property type="entry name" value="PDZ domain-like"/>
    <property type="match status" value="1"/>
</dbReference>
<evidence type="ECO:0000256" key="5">
    <source>
        <dbReference type="ARBA" id="ARBA00013033"/>
    </source>
</evidence>
<evidence type="ECO:0000313" key="21">
    <source>
        <dbReference type="EMBL" id="KDR23547.1"/>
    </source>
</evidence>
<dbReference type="EMBL" id="KK852458">
    <property type="protein sequence ID" value="KDR23547.1"/>
    <property type="molecule type" value="Genomic_DNA"/>
</dbReference>
<dbReference type="FunFam" id="2.40.10.120:FF:000004">
    <property type="entry name" value="Serine protease HTRA2, mitochondrial"/>
    <property type="match status" value="1"/>
</dbReference>
<comment type="function">
    <text evidence="18">Serine protease that shows proteolytic activity against a non-specific substrate beta-casein. Promotes or induces cell death either by direct binding to and inhibition of BIRC proteins (also called inhibitor of apoptosis proteins, IAPs), leading to an increase in caspase activity, or by a BIRC inhibition-independent, caspase-independent and serine protease activity-dependent mechanism. Can antagonize antiapoptotic activity of th/Diap1 by directly inducing the degradation of th/Diap1.</text>
</comment>